<dbReference type="Proteomes" id="UP001519863">
    <property type="component" value="Unassembled WGS sequence"/>
</dbReference>
<evidence type="ECO:0000256" key="2">
    <source>
        <dbReference type="ARBA" id="ARBA00022525"/>
    </source>
</evidence>
<keyword evidence="2" id="KW-0964">Secreted</keyword>
<dbReference type="InterPro" id="IPR018511">
    <property type="entry name" value="Hemolysin-typ_Ca-bd_CS"/>
</dbReference>
<keyword evidence="5" id="KW-1185">Reference proteome</keyword>
<dbReference type="Pfam" id="PF00353">
    <property type="entry name" value="HemolysinCabind"/>
    <property type="match status" value="3"/>
</dbReference>
<dbReference type="EMBL" id="JAHXZI010000019">
    <property type="protein sequence ID" value="MBW6438253.1"/>
    <property type="molecule type" value="Genomic_DNA"/>
</dbReference>
<dbReference type="PANTHER" id="PTHR38340">
    <property type="entry name" value="S-LAYER PROTEIN"/>
    <property type="match status" value="1"/>
</dbReference>
<dbReference type="PROSITE" id="PS00330">
    <property type="entry name" value="HEMOLYSIN_CALCIUM"/>
    <property type="match status" value="2"/>
</dbReference>
<evidence type="ECO:0000313" key="4">
    <source>
        <dbReference type="EMBL" id="MBW6438253.1"/>
    </source>
</evidence>
<dbReference type="PANTHER" id="PTHR38340:SF1">
    <property type="entry name" value="S-LAYER PROTEIN"/>
    <property type="match status" value="1"/>
</dbReference>
<keyword evidence="3" id="KW-0732">Signal</keyword>
<gene>
    <name evidence="4" type="ORF">KZ829_31455</name>
</gene>
<dbReference type="PRINTS" id="PR00313">
    <property type="entry name" value="CABNDNGRPT"/>
</dbReference>
<dbReference type="InterPro" id="IPR001343">
    <property type="entry name" value="Hemolysn_Ca-bd"/>
</dbReference>
<reference evidence="4 5" key="1">
    <citation type="journal article" date="2013" name="Antonie Van Leeuwenhoek">
        <title>Actinoplanes hulinensis sp. nov., a novel actinomycete isolated from soybean root (Glycine max (L.) Merr).</title>
        <authorList>
            <person name="Shen Y."/>
            <person name="Liu C."/>
            <person name="Wang X."/>
            <person name="Zhao J."/>
            <person name="Jia F."/>
            <person name="Zhang Y."/>
            <person name="Wang L."/>
            <person name="Yang D."/>
            <person name="Xiang W."/>
        </authorList>
    </citation>
    <scope>NUCLEOTIDE SEQUENCE [LARGE SCALE GENOMIC DNA]</scope>
    <source>
        <strain evidence="4 5">NEAU-M9</strain>
    </source>
</reference>
<evidence type="ECO:0000256" key="3">
    <source>
        <dbReference type="SAM" id="SignalP"/>
    </source>
</evidence>
<dbReference type="SUPFAM" id="SSF51120">
    <property type="entry name" value="beta-Roll"/>
    <property type="match status" value="3"/>
</dbReference>
<comment type="caution">
    <text evidence="4">The sequence shown here is derived from an EMBL/GenBank/DDBJ whole genome shotgun (WGS) entry which is preliminary data.</text>
</comment>
<organism evidence="4 5">
    <name type="scientific">Actinoplanes hulinensis</name>
    <dbReference type="NCBI Taxonomy" id="1144547"/>
    <lineage>
        <taxon>Bacteria</taxon>
        <taxon>Bacillati</taxon>
        <taxon>Actinomycetota</taxon>
        <taxon>Actinomycetes</taxon>
        <taxon>Micromonosporales</taxon>
        <taxon>Micromonosporaceae</taxon>
        <taxon>Actinoplanes</taxon>
    </lineage>
</organism>
<evidence type="ECO:0000313" key="5">
    <source>
        <dbReference type="Proteomes" id="UP001519863"/>
    </source>
</evidence>
<comment type="subcellular location">
    <subcellularLocation>
        <location evidence="1">Secreted</location>
    </subcellularLocation>
</comment>
<dbReference type="RefSeq" id="WP_220147491.1">
    <property type="nucleotide sequence ID" value="NZ_JAHXZI010000019.1"/>
</dbReference>
<name>A0ABS7BB03_9ACTN</name>
<sequence>MRRSTRFGTVLFTSLLGSLIVTAPAEAAAAGKARVSGTRVLYTAAKGAQNRVVVTRTGNRITVDDRVAIKAGAGCKAVKGDRTRVVCRTAAAPTRIRIATGDRVDTIVNRTGLGMTADGGTGGDTISGGPGADILRGGSGSDRLYGYGGSDIFYGGTGADRVNGGGGQDFIRGQSGDDVLLGAGGDDFLAGELGADRLDGGSGNDSLRGDDPGLGRVAADVLRGGPGRDSAVYATYLNTVTVDLDGSARDDGQAGEHDTVGADVEDIYSGYGNDRLTGNASANRFDGGMGDDVLRGGAGDDLLIGLDGRDSIYGEAGDDEIGDLDVDGDLLDGGAHATLGDRCVVSGPDTTVGCER</sequence>
<proteinExistence type="predicted"/>
<evidence type="ECO:0000256" key="1">
    <source>
        <dbReference type="ARBA" id="ARBA00004613"/>
    </source>
</evidence>
<accession>A0ABS7BB03</accession>
<feature type="signal peptide" evidence="3">
    <location>
        <begin position="1"/>
        <end position="23"/>
    </location>
</feature>
<dbReference type="Gene3D" id="2.150.10.10">
    <property type="entry name" value="Serralysin-like metalloprotease, C-terminal"/>
    <property type="match status" value="3"/>
</dbReference>
<dbReference type="InterPro" id="IPR011049">
    <property type="entry name" value="Serralysin-like_metalloprot_C"/>
</dbReference>
<protein>
    <submittedName>
        <fullName evidence="4">Calcium-binding protein</fullName>
    </submittedName>
</protein>
<feature type="chain" id="PRO_5045211913" evidence="3">
    <location>
        <begin position="24"/>
        <end position="356"/>
    </location>
</feature>
<dbReference type="InterPro" id="IPR050557">
    <property type="entry name" value="RTX_toxin/Mannuronan_C5-epim"/>
</dbReference>